<evidence type="ECO:0000256" key="8">
    <source>
        <dbReference type="ARBA" id="ARBA00022842"/>
    </source>
</evidence>
<dbReference type="GO" id="GO:0046872">
    <property type="term" value="F:metal ion binding"/>
    <property type="evidence" value="ECO:0007669"/>
    <property type="project" value="UniProtKB-KW"/>
</dbReference>
<evidence type="ECO:0000256" key="10">
    <source>
        <dbReference type="ARBA" id="ARBA00022989"/>
    </source>
</evidence>
<keyword evidence="6" id="KW-0479">Metal-binding</keyword>
<protein>
    <recommendedName>
        <fullName evidence="14">Endonuclease/exonuclease/phosphatase domain-containing protein</fullName>
    </recommendedName>
</protein>
<evidence type="ECO:0000256" key="3">
    <source>
        <dbReference type="ARBA" id="ARBA00004991"/>
    </source>
</evidence>
<evidence type="ECO:0000256" key="13">
    <source>
        <dbReference type="SAM" id="Phobius"/>
    </source>
</evidence>
<dbReference type="PANTHER" id="PTHR16320:SF24">
    <property type="entry name" value="PHOSPHODIESTERASE, PUTATIVE-RELATED"/>
    <property type="match status" value="1"/>
</dbReference>
<dbReference type="AlphaFoldDB" id="A0A168MYV4"/>
<name>A0A168MYV4_ABSGL</name>
<dbReference type="Gene3D" id="3.60.10.10">
    <property type="entry name" value="Endonuclease/exonuclease/phosphatase"/>
    <property type="match status" value="1"/>
</dbReference>
<dbReference type="EMBL" id="LT552697">
    <property type="protein sequence ID" value="SAL99469.1"/>
    <property type="molecule type" value="Genomic_DNA"/>
</dbReference>
<evidence type="ECO:0000256" key="9">
    <source>
        <dbReference type="ARBA" id="ARBA00022919"/>
    </source>
</evidence>
<evidence type="ECO:0000313" key="15">
    <source>
        <dbReference type="EMBL" id="SAL99469.1"/>
    </source>
</evidence>
<keyword evidence="11" id="KW-0443">Lipid metabolism</keyword>
<sequence>MDHTRLSVLSLNCWGLYIVSKKRRFRLEAIAEAIQQASYDIVTLQEVWVQDDFKKLKSCVSTKLPYAKYFYSGALGSGLAILSRYPIIQTSYYQYTLAGRPLKVFHGDYYVGKGCASVCLEHPLAGLIQVFTTHLHAGYGTSDEYQGHRISESWELATLIRSASSQGRQVIVTGDFNSVPTTHNYRILTDHGFMADSWLEANDRCCISPHQRPTETDNEDGSEDAFIQRFGVTCNSSSNTWSKHFNPVSQGRQQQRTHASKGDRLDYIFYRRSDILWCTNSCVVMTGRIPGTDMSYSDHFGVQSDFVIGSHGSPATAHQLPQHTKRPHTFDPIATISHPTYTNLDMTTVQELILLLQVDQNRMEQTAQRFLRYFVALVVLVLVFYVAMVVVPYRVAVTCDSDEMLIVWLLPLLVGIPLVVCSVLAMVCLLVGFVFGYGEKQAMHQFVTDLQTLLHGIQLRNRGSVTTSLDT</sequence>
<evidence type="ECO:0000256" key="6">
    <source>
        <dbReference type="ARBA" id="ARBA00022723"/>
    </source>
</evidence>
<comment type="pathway">
    <text evidence="2">Lipid metabolism; sphingolipid metabolism.</text>
</comment>
<comment type="similarity">
    <text evidence="4">Belongs to the neutral sphingomyelinase family.</text>
</comment>
<keyword evidence="9" id="KW-0746">Sphingolipid metabolism</keyword>
<evidence type="ECO:0000256" key="1">
    <source>
        <dbReference type="ARBA" id="ARBA00004141"/>
    </source>
</evidence>
<dbReference type="Proteomes" id="UP000078561">
    <property type="component" value="Unassembled WGS sequence"/>
</dbReference>
<evidence type="ECO:0000256" key="4">
    <source>
        <dbReference type="ARBA" id="ARBA00006335"/>
    </source>
</evidence>
<dbReference type="GO" id="GO:0004767">
    <property type="term" value="F:sphingomyelin phosphodiesterase activity"/>
    <property type="evidence" value="ECO:0007669"/>
    <property type="project" value="InterPro"/>
</dbReference>
<dbReference type="InterPro" id="IPR005135">
    <property type="entry name" value="Endo/exonuclease/phosphatase"/>
</dbReference>
<dbReference type="FunCoup" id="A0A168MYV4">
    <property type="interactions" value="56"/>
</dbReference>
<comment type="subcellular location">
    <subcellularLocation>
        <location evidence="1">Membrane</location>
        <topology evidence="1">Multi-pass membrane protein</topology>
    </subcellularLocation>
</comment>
<dbReference type="Pfam" id="PF03372">
    <property type="entry name" value="Exo_endo_phos"/>
    <property type="match status" value="1"/>
</dbReference>
<feature type="domain" description="Endonuclease/exonuclease/phosphatase" evidence="14">
    <location>
        <begin position="9"/>
        <end position="273"/>
    </location>
</feature>
<keyword evidence="7" id="KW-0378">Hydrolase</keyword>
<keyword evidence="10 13" id="KW-1133">Transmembrane helix</keyword>
<dbReference type="PANTHER" id="PTHR16320">
    <property type="entry name" value="SPHINGOMYELINASE FAMILY MEMBER"/>
    <property type="match status" value="1"/>
</dbReference>
<dbReference type="OrthoDB" id="387657at2759"/>
<keyword evidence="5 13" id="KW-0812">Transmembrane</keyword>
<keyword evidence="8" id="KW-0460">Magnesium</keyword>
<evidence type="ECO:0000256" key="11">
    <source>
        <dbReference type="ARBA" id="ARBA00023098"/>
    </source>
</evidence>
<evidence type="ECO:0000256" key="12">
    <source>
        <dbReference type="ARBA" id="ARBA00023136"/>
    </source>
</evidence>
<dbReference type="GO" id="GO:0016020">
    <property type="term" value="C:membrane"/>
    <property type="evidence" value="ECO:0007669"/>
    <property type="project" value="UniProtKB-SubCell"/>
</dbReference>
<dbReference type="InParanoid" id="A0A168MYV4"/>
<evidence type="ECO:0000256" key="5">
    <source>
        <dbReference type="ARBA" id="ARBA00022692"/>
    </source>
</evidence>
<dbReference type="OMA" id="SCEWEPN"/>
<dbReference type="STRING" id="4829.A0A168MYV4"/>
<comment type="pathway">
    <text evidence="3">Sphingolipid metabolism.</text>
</comment>
<keyword evidence="16" id="KW-1185">Reference proteome</keyword>
<dbReference type="InterPro" id="IPR038772">
    <property type="entry name" value="Sph/SMPD2-like"/>
</dbReference>
<dbReference type="GO" id="GO:0006665">
    <property type="term" value="P:sphingolipid metabolic process"/>
    <property type="evidence" value="ECO:0007669"/>
    <property type="project" value="UniProtKB-KW"/>
</dbReference>
<dbReference type="SUPFAM" id="SSF56219">
    <property type="entry name" value="DNase I-like"/>
    <property type="match status" value="1"/>
</dbReference>
<reference evidence="15" key="1">
    <citation type="submission" date="2016-04" db="EMBL/GenBank/DDBJ databases">
        <authorList>
            <person name="Evans L.H."/>
            <person name="Alamgir A."/>
            <person name="Owens N."/>
            <person name="Weber N.D."/>
            <person name="Virtaneva K."/>
            <person name="Barbian K."/>
            <person name="Babar A."/>
            <person name="Rosenke K."/>
        </authorList>
    </citation>
    <scope>NUCLEOTIDE SEQUENCE [LARGE SCALE GENOMIC DNA]</scope>
    <source>
        <strain evidence="15">CBS 101.48</strain>
    </source>
</reference>
<gene>
    <name evidence="15" type="primary">ABSGL_05083.1 scaffold 6272</name>
</gene>
<evidence type="ECO:0000256" key="7">
    <source>
        <dbReference type="ARBA" id="ARBA00022801"/>
    </source>
</evidence>
<accession>A0A168MYV4</accession>
<evidence type="ECO:0000259" key="14">
    <source>
        <dbReference type="Pfam" id="PF03372"/>
    </source>
</evidence>
<evidence type="ECO:0000313" key="16">
    <source>
        <dbReference type="Proteomes" id="UP000078561"/>
    </source>
</evidence>
<feature type="transmembrane region" description="Helical" evidence="13">
    <location>
        <begin position="370"/>
        <end position="393"/>
    </location>
</feature>
<proteinExistence type="inferred from homology"/>
<feature type="transmembrane region" description="Helical" evidence="13">
    <location>
        <begin position="405"/>
        <end position="435"/>
    </location>
</feature>
<evidence type="ECO:0000256" key="2">
    <source>
        <dbReference type="ARBA" id="ARBA00004760"/>
    </source>
</evidence>
<organism evidence="15">
    <name type="scientific">Absidia glauca</name>
    <name type="common">Pin mould</name>
    <dbReference type="NCBI Taxonomy" id="4829"/>
    <lineage>
        <taxon>Eukaryota</taxon>
        <taxon>Fungi</taxon>
        <taxon>Fungi incertae sedis</taxon>
        <taxon>Mucoromycota</taxon>
        <taxon>Mucoromycotina</taxon>
        <taxon>Mucoromycetes</taxon>
        <taxon>Mucorales</taxon>
        <taxon>Cunninghamellaceae</taxon>
        <taxon>Absidia</taxon>
    </lineage>
</organism>
<dbReference type="InterPro" id="IPR036691">
    <property type="entry name" value="Endo/exonu/phosph_ase_sf"/>
</dbReference>
<keyword evidence="12 13" id="KW-0472">Membrane</keyword>